<dbReference type="GO" id="GO:0016616">
    <property type="term" value="F:oxidoreductase activity, acting on the CH-OH group of donors, NAD or NADP as acceptor"/>
    <property type="evidence" value="ECO:0007669"/>
    <property type="project" value="InterPro"/>
</dbReference>
<dbReference type="InterPro" id="IPR053715">
    <property type="entry name" value="GH4_Enzyme_sf"/>
</dbReference>
<gene>
    <name evidence="1" type="ORF">GZH47_31960</name>
</gene>
<accession>A0A6C0PAF2</accession>
<protein>
    <submittedName>
        <fullName evidence="1">Uncharacterized protein</fullName>
    </submittedName>
</protein>
<sequence>MDSEMQRELHIFREWYHTYGAVAAGAVDHHAEYLAYRPDIRYAETPPFHGTDEERRQRLQELKGIASGRLPWQDLFKIGSWESPIDVAALVAGGSDARVDILNVRNGNAISQLPPERIVEVSSGSQVGRGSRRCCLRFRNPSLRCCGKCPMSTSSWRKQRPKGMRSLHAKRSCWIPP</sequence>
<evidence type="ECO:0000313" key="1">
    <source>
        <dbReference type="EMBL" id="QHW35508.1"/>
    </source>
</evidence>
<dbReference type="Proteomes" id="UP000479114">
    <property type="component" value="Plasmid unnamed1"/>
</dbReference>
<keyword evidence="1" id="KW-0614">Plasmid</keyword>
<dbReference type="SUPFAM" id="SSF56327">
    <property type="entry name" value="LDH C-terminal domain-like"/>
    <property type="match status" value="1"/>
</dbReference>
<reference evidence="1 2" key="1">
    <citation type="submission" date="2020-02" db="EMBL/GenBank/DDBJ databases">
        <title>Paenibacillus sp. nov., isolated from rhizosphere soil of tomato.</title>
        <authorList>
            <person name="Weon H.-Y."/>
            <person name="Lee S.A."/>
        </authorList>
    </citation>
    <scope>NUCLEOTIDE SEQUENCE [LARGE SCALE GENOMIC DNA]</scope>
    <source>
        <strain evidence="1 2">14171R-81</strain>
        <plasmid evidence="1 2">unnamed1</plasmid>
    </source>
</reference>
<evidence type="ECO:0000313" key="2">
    <source>
        <dbReference type="Proteomes" id="UP000479114"/>
    </source>
</evidence>
<name>A0A6C0PAF2_9BACL</name>
<organism evidence="1 2">
    <name type="scientific">Paenibacillus rhizovicinus</name>
    <dbReference type="NCBI Taxonomy" id="2704463"/>
    <lineage>
        <taxon>Bacteria</taxon>
        <taxon>Bacillati</taxon>
        <taxon>Bacillota</taxon>
        <taxon>Bacilli</taxon>
        <taxon>Bacillales</taxon>
        <taxon>Paenibacillaceae</taxon>
        <taxon>Paenibacillus</taxon>
    </lineage>
</organism>
<dbReference type="InterPro" id="IPR015955">
    <property type="entry name" value="Lactate_DH/Glyco_Ohase_4_C"/>
</dbReference>
<keyword evidence="2" id="KW-1185">Reference proteome</keyword>
<proteinExistence type="predicted"/>
<dbReference type="AlphaFoldDB" id="A0A6C0PAF2"/>
<geneLocation type="plasmid" evidence="1 2">
    <name>unnamed1</name>
</geneLocation>
<dbReference type="Gene3D" id="3.90.1820.10">
    <property type="entry name" value="AglA-like glucosidase"/>
    <property type="match status" value="1"/>
</dbReference>
<dbReference type="EMBL" id="CP048287">
    <property type="protein sequence ID" value="QHW35508.1"/>
    <property type="molecule type" value="Genomic_DNA"/>
</dbReference>
<dbReference type="KEGG" id="prz:GZH47_31960"/>